<sequence>MDATEQARLVADGEVSAIELVDAAIERIEQLDGPLNAVNIRWFDDARSAAAGELSGPFAGVPTLLKDLWAHSEGHPMTNGNAALREAMPISDHDTELVARFRDAGLVTLGRTNSPELGSLPVTEPVAWGPSRNPWSTDHTPGGSSGGAAAAVASGMVPVANASDGGGSIRIPASCCGLVGLKPSAGRITMGPERDESGLSVHFAVSRSVRDSARLLDAVAGPGVGDNVIAPAPTRPYADEVGNDVPKLRIGLLDTHPLGQPLHADCIDAVRSAATMLDGLGHHVEPGFPDALSDASFSARFMAMWATNMALGIARLGDALGRELTADEVEPVNWVQAEYAARVSGVEYGAALGAVAQYRRTIQSWWADGWDLLLTPTLSEPPVRIGEHDAQPGDPLAGMRRAGAFVSFTPPFNASGQPAISLPLHWNDSGLPIGVQLVAAYGREDLLLNVAAQLEHAHPWAHRTPPA</sequence>
<gene>
    <name evidence="4" type="ORF">YM304_11800</name>
</gene>
<organism evidence="4 5">
    <name type="scientific">Ilumatobacter coccineus (strain NBRC 103263 / KCTC 29153 / YM16-304)</name>
    <dbReference type="NCBI Taxonomy" id="1313172"/>
    <lineage>
        <taxon>Bacteria</taxon>
        <taxon>Bacillati</taxon>
        <taxon>Actinomycetota</taxon>
        <taxon>Acidimicrobiia</taxon>
        <taxon>Acidimicrobiales</taxon>
        <taxon>Ilumatobacteraceae</taxon>
        <taxon>Ilumatobacter</taxon>
    </lineage>
</organism>
<dbReference type="InterPro" id="IPR020556">
    <property type="entry name" value="Amidase_CS"/>
</dbReference>
<accession>A0A6C7DZD4</accession>
<dbReference type="SUPFAM" id="SSF75304">
    <property type="entry name" value="Amidase signature (AS) enzymes"/>
    <property type="match status" value="1"/>
</dbReference>
<dbReference type="InterPro" id="IPR000120">
    <property type="entry name" value="Amidase"/>
</dbReference>
<dbReference type="Proteomes" id="UP000011863">
    <property type="component" value="Chromosome"/>
</dbReference>
<evidence type="ECO:0000256" key="2">
    <source>
        <dbReference type="SAM" id="MobiDB-lite"/>
    </source>
</evidence>
<dbReference type="PANTHER" id="PTHR11895:SF7">
    <property type="entry name" value="GLUTAMYL-TRNA(GLN) AMIDOTRANSFERASE SUBUNIT A, MITOCHONDRIAL"/>
    <property type="match status" value="1"/>
</dbReference>
<dbReference type="InterPro" id="IPR036928">
    <property type="entry name" value="AS_sf"/>
</dbReference>
<dbReference type="EMBL" id="AP012057">
    <property type="protein sequence ID" value="BAN01494.1"/>
    <property type="molecule type" value="Genomic_DNA"/>
</dbReference>
<keyword evidence="5" id="KW-1185">Reference proteome</keyword>
<reference evidence="4 5" key="1">
    <citation type="journal article" date="2013" name="Int. J. Syst. Evol. Microbiol.">
        <title>Ilumatobacter nonamiense sp. nov. and Ilumatobacter coccineum sp. nov., isolated from seashore sand.</title>
        <authorList>
            <person name="Matsumoto A."/>
            <person name="Kasai H."/>
            <person name="Matsuo Y."/>
            <person name="Shizuri Y."/>
            <person name="Ichikawa N."/>
            <person name="Fujita N."/>
            <person name="Omura S."/>
            <person name="Takahashi Y."/>
        </authorList>
    </citation>
    <scope>NUCLEOTIDE SEQUENCE [LARGE SCALE GENOMIC DNA]</scope>
    <source>
        <strain evidence="5">NBRC 103263 / KCTC 29153 / YM16-304</strain>
    </source>
</reference>
<dbReference type="AlphaFoldDB" id="A0A6C7DZD4"/>
<dbReference type="Pfam" id="PF01425">
    <property type="entry name" value="Amidase"/>
    <property type="match status" value="1"/>
</dbReference>
<dbReference type="GO" id="GO:0016787">
    <property type="term" value="F:hydrolase activity"/>
    <property type="evidence" value="ECO:0007669"/>
    <property type="project" value="UniProtKB-KW"/>
</dbReference>
<evidence type="ECO:0000313" key="4">
    <source>
        <dbReference type="EMBL" id="BAN01494.1"/>
    </source>
</evidence>
<keyword evidence="4" id="KW-0378">Hydrolase</keyword>
<name>A0A6C7DZD4_ILUCY</name>
<proteinExistence type="inferred from homology"/>
<evidence type="ECO:0000313" key="5">
    <source>
        <dbReference type="Proteomes" id="UP000011863"/>
    </source>
</evidence>
<dbReference type="Gene3D" id="3.90.1300.10">
    <property type="entry name" value="Amidase signature (AS) domain"/>
    <property type="match status" value="1"/>
</dbReference>
<dbReference type="InterPro" id="IPR023631">
    <property type="entry name" value="Amidase_dom"/>
</dbReference>
<dbReference type="KEGG" id="aym:YM304_11800"/>
<feature type="region of interest" description="Disordered" evidence="2">
    <location>
        <begin position="118"/>
        <end position="149"/>
    </location>
</feature>
<protein>
    <submittedName>
        <fullName evidence="4">Putative amidase</fullName>
        <ecNumber evidence="4">3.5.-.-</ecNumber>
    </submittedName>
</protein>
<dbReference type="PANTHER" id="PTHR11895">
    <property type="entry name" value="TRANSAMIDASE"/>
    <property type="match status" value="1"/>
</dbReference>
<feature type="domain" description="Amidase" evidence="3">
    <location>
        <begin position="19"/>
        <end position="448"/>
    </location>
</feature>
<dbReference type="EC" id="3.5.-.-" evidence="4"/>
<comment type="similarity">
    <text evidence="1">Belongs to the amidase family.</text>
</comment>
<evidence type="ECO:0000256" key="1">
    <source>
        <dbReference type="ARBA" id="ARBA00009199"/>
    </source>
</evidence>
<evidence type="ECO:0000259" key="3">
    <source>
        <dbReference type="Pfam" id="PF01425"/>
    </source>
</evidence>
<dbReference type="PROSITE" id="PS00571">
    <property type="entry name" value="AMIDASES"/>
    <property type="match status" value="1"/>
</dbReference>